<dbReference type="GeneID" id="24411037"/>
<dbReference type="InterPro" id="IPR002110">
    <property type="entry name" value="Ankyrin_rpt"/>
</dbReference>
<dbReference type="PROSITE" id="PS50297">
    <property type="entry name" value="ANK_REP_REGION"/>
    <property type="match status" value="3"/>
</dbReference>
<dbReference type="PROSITE" id="PS50088">
    <property type="entry name" value="ANK_REPEAT"/>
    <property type="match status" value="3"/>
</dbReference>
<dbReference type="InterPro" id="IPR027417">
    <property type="entry name" value="P-loop_NTPase"/>
</dbReference>
<dbReference type="PANTHER" id="PTHR46082">
    <property type="entry name" value="ATP/GTP-BINDING PROTEIN-RELATED"/>
    <property type="match status" value="1"/>
</dbReference>
<dbReference type="VEuPathDB" id="FungiDB:GLRG_05672"/>
<dbReference type="HOGENOM" id="CLU_000288_34_2_1"/>
<dbReference type="RefSeq" id="XP_008094548.1">
    <property type="nucleotide sequence ID" value="XM_008096357.1"/>
</dbReference>
<evidence type="ECO:0000256" key="1">
    <source>
        <dbReference type="ARBA" id="ARBA00022737"/>
    </source>
</evidence>
<feature type="domain" description="NACHT" evidence="3">
    <location>
        <begin position="467"/>
        <end position="606"/>
    </location>
</feature>
<evidence type="ECO:0000259" key="3">
    <source>
        <dbReference type="PROSITE" id="PS50837"/>
    </source>
</evidence>
<keyword evidence="5" id="KW-1185">Reference proteome</keyword>
<dbReference type="SUPFAM" id="SSF48403">
    <property type="entry name" value="Ankyrin repeat"/>
    <property type="match status" value="1"/>
</dbReference>
<dbReference type="OrthoDB" id="194358at2759"/>
<feature type="repeat" description="ANK" evidence="2">
    <location>
        <begin position="1049"/>
        <end position="1073"/>
    </location>
</feature>
<dbReference type="PANTHER" id="PTHR46082:SF11">
    <property type="entry name" value="AAA+ ATPASE DOMAIN-CONTAINING PROTEIN-RELATED"/>
    <property type="match status" value="1"/>
</dbReference>
<dbReference type="SMART" id="SM00248">
    <property type="entry name" value="ANK"/>
    <property type="match status" value="10"/>
</dbReference>
<dbReference type="Proteomes" id="UP000008782">
    <property type="component" value="Unassembled WGS sequence"/>
</dbReference>
<sequence length="1352" mass="150248">MYGWPHQRPGYTLLNGAPNTFGSKLPRRALSQSGVGNLPNANQVPITTHVRGTADSDCLIKITSNPENYTVGWICAITTEFVAAQAFLDERHDKPARVAPQDSNSYALGSLSGHNVVIAVLPQGEYGTNSAAVVARDMLHSFPNIRVGLMVGIGGGAPTPEHDIRLGDIVVSRPRDGKSGVLQYDFGKTIQSQAFQQTGFLNQPPQVLRTAVASLEAMYEVDGHQLDDQIEAVLQKKPRLRNKYSRPPSSSDRLYKSDVVHPQDTKDGCSQVCGNEPSALVLRRQRDRDEDDDPAIHYGLVASANQLMKDARVRDKLAEENDVLCFEMGAAGLMNHFPCLVIRGICDYSDSHKNKEWQDFAAMAAAAYAKDLLNQISISRIEGEKRIEEVLKSLERNITNIQFTANQIGETVKSIQSDGRVAQIKKWLSPPDTSTNFNHARKVQLEGTGTWFIKGAAFEEWELGSRRHLWLHSLPGCGKTVLCAKVLHHLKSTEGCVTLEFFFDFSNTAKQKLDDLLRPLIFQLYNHGGEAANELDAIFNSCRGQQPETTALANTLHAMMKRSKKVYIILDALDESTMREKLLDWIENIVSNPDFDHVQLLATSRPEEEFRRSIPVWIGKDSCKELNKESVTIDIHAYIKDRLKHSPEFKKWFRWAACQLDSLEVCLDREGIEAALRALPRDLNETYSRILQQIPQQRKMKAIRLLQFLVHSVRPLELEKAVDAVAVRLDNGQRFFDPEDRLPCPADIMRFCPSLVAIARVSKSEYEEEVEEVQLAHFSVKEYLLHYDVEGFRHAEASISITHMCLTYLTSMAKEAARITHARSTYVTSISEVELDEEDKSVRRIIMRCFPLARYAAEVWLNHAKLAEGVDEAVSAATVNFLCNKTALEQWIRLFPPEFRLYTGGREPFIQLKYTEASCLYFACSTGLGGTTKQLVLKGADVNAQSDYYNGALQAASFKGDIELVQLLLLSNGADVNAQGGKHGNALQAALILDHIDVVKLLLSNGADVNAQGGEYGNALQAASHEGHIEVVQLLFNTGQVDVESRDDYGRSALSSAAERGYYEMVQVLLNTGQVDVDSRDNGGRSALSWAAEKGYDEIAQVLLNTGQVDVDSRDNDGRSVLSWAAGMGEEVVLKMLLETQLDAVAAGKNELSRSVGLSDNRQIRDICEQALASFSEPSNKNAAPSRVLTNGVDINSKDNTGVTPISWAARNGQVDAVRLLLSQEGIDPDCCDNSGRTPLSWAAEGYLWVPQKNYEKIVSLLIANNKVDINSRDRKGYTPLMWALLHFRSRVVGLLVQAGSRLWEACKARLAFEAFLLKHAYLEDRLMASIGYPDVHDFFGLQRLFGDSCDG</sequence>
<dbReference type="GO" id="GO:0009116">
    <property type="term" value="P:nucleoside metabolic process"/>
    <property type="evidence" value="ECO:0007669"/>
    <property type="project" value="InterPro"/>
</dbReference>
<dbReference type="SUPFAM" id="SSF52540">
    <property type="entry name" value="P-loop containing nucleoside triphosphate hydrolases"/>
    <property type="match status" value="1"/>
</dbReference>
<dbReference type="Pfam" id="PF00023">
    <property type="entry name" value="Ank"/>
    <property type="match status" value="1"/>
</dbReference>
<organism evidence="5">
    <name type="scientific">Colletotrichum graminicola (strain M1.001 / M2 / FGSC 10212)</name>
    <name type="common">Maize anthracnose fungus</name>
    <name type="synonym">Glomerella graminicola</name>
    <dbReference type="NCBI Taxonomy" id="645133"/>
    <lineage>
        <taxon>Eukaryota</taxon>
        <taxon>Fungi</taxon>
        <taxon>Dikarya</taxon>
        <taxon>Ascomycota</taxon>
        <taxon>Pezizomycotina</taxon>
        <taxon>Sordariomycetes</taxon>
        <taxon>Hypocreomycetidae</taxon>
        <taxon>Glomerellales</taxon>
        <taxon>Glomerellaceae</taxon>
        <taxon>Colletotrichum</taxon>
        <taxon>Colletotrichum graminicola species complex</taxon>
    </lineage>
</organism>
<feature type="repeat" description="ANK" evidence="2">
    <location>
        <begin position="982"/>
        <end position="1014"/>
    </location>
</feature>
<dbReference type="Gene3D" id="3.40.50.1580">
    <property type="entry name" value="Nucleoside phosphorylase domain"/>
    <property type="match status" value="1"/>
</dbReference>
<dbReference type="eggNOG" id="KOG0504">
    <property type="taxonomic scope" value="Eukaryota"/>
</dbReference>
<dbReference type="EMBL" id="GG697349">
    <property type="protein sequence ID" value="EFQ30528.1"/>
    <property type="molecule type" value="Genomic_DNA"/>
</dbReference>
<name>E3QI40_COLGM</name>
<reference evidence="5" key="1">
    <citation type="journal article" date="2012" name="Nat. Genet.">
        <title>Lifestyle transitions in plant pathogenic Colletotrichum fungi deciphered by genome and transcriptome analyses.</title>
        <authorList>
            <person name="O'Connell R.J."/>
            <person name="Thon M.R."/>
            <person name="Hacquard S."/>
            <person name="Amyotte S.G."/>
            <person name="Kleemann J."/>
            <person name="Torres M.F."/>
            <person name="Damm U."/>
            <person name="Buiate E.A."/>
            <person name="Epstein L."/>
            <person name="Alkan N."/>
            <person name="Altmueller J."/>
            <person name="Alvarado-Balderrama L."/>
            <person name="Bauser C.A."/>
            <person name="Becker C."/>
            <person name="Birren B.W."/>
            <person name="Chen Z."/>
            <person name="Choi J."/>
            <person name="Crouch J.A."/>
            <person name="Duvick J.P."/>
            <person name="Farman M.A."/>
            <person name="Gan P."/>
            <person name="Heiman D."/>
            <person name="Henrissat B."/>
            <person name="Howard R.J."/>
            <person name="Kabbage M."/>
            <person name="Koch C."/>
            <person name="Kracher B."/>
            <person name="Kubo Y."/>
            <person name="Law A.D."/>
            <person name="Lebrun M.-H."/>
            <person name="Lee Y.-H."/>
            <person name="Miyara I."/>
            <person name="Moore N."/>
            <person name="Neumann U."/>
            <person name="Nordstroem K."/>
            <person name="Panaccione D.G."/>
            <person name="Panstruga R."/>
            <person name="Place M."/>
            <person name="Proctor R.H."/>
            <person name="Prusky D."/>
            <person name="Rech G."/>
            <person name="Reinhardt R."/>
            <person name="Rollins J.A."/>
            <person name="Rounsley S."/>
            <person name="Schardl C.L."/>
            <person name="Schwartz D.C."/>
            <person name="Shenoy N."/>
            <person name="Shirasu K."/>
            <person name="Sikhakolli U.R."/>
            <person name="Stueber K."/>
            <person name="Sukno S.A."/>
            <person name="Sweigard J.A."/>
            <person name="Takano Y."/>
            <person name="Takahara H."/>
            <person name="Trail F."/>
            <person name="van der Does H.C."/>
            <person name="Voll L.M."/>
            <person name="Will I."/>
            <person name="Young S."/>
            <person name="Zeng Q."/>
            <person name="Zhang J."/>
            <person name="Zhou S."/>
            <person name="Dickman M.B."/>
            <person name="Schulze-Lefert P."/>
            <person name="Ver Loren van Themaat E."/>
            <person name="Ma L.-J."/>
            <person name="Vaillancourt L.J."/>
        </authorList>
    </citation>
    <scope>NUCLEOTIDE SEQUENCE [LARGE SCALE GENOMIC DNA]</scope>
    <source>
        <strain evidence="5">M1.001 / M2 / FGSC 10212</strain>
    </source>
</reference>
<dbReference type="InterPro" id="IPR056884">
    <property type="entry name" value="NPHP3-like_N"/>
</dbReference>
<evidence type="ECO:0000313" key="5">
    <source>
        <dbReference type="Proteomes" id="UP000008782"/>
    </source>
</evidence>
<dbReference type="Gene3D" id="3.40.50.300">
    <property type="entry name" value="P-loop containing nucleotide triphosphate hydrolases"/>
    <property type="match status" value="1"/>
</dbReference>
<protein>
    <recommendedName>
        <fullName evidence="3">NACHT domain-containing protein</fullName>
    </recommendedName>
</protein>
<dbReference type="InterPro" id="IPR054471">
    <property type="entry name" value="GPIID_WHD"/>
</dbReference>
<dbReference type="InterPro" id="IPR036770">
    <property type="entry name" value="Ankyrin_rpt-contain_sf"/>
</dbReference>
<dbReference type="Pfam" id="PF12796">
    <property type="entry name" value="Ank_2"/>
    <property type="match status" value="3"/>
</dbReference>
<dbReference type="Gene3D" id="1.25.40.20">
    <property type="entry name" value="Ankyrin repeat-containing domain"/>
    <property type="match status" value="2"/>
</dbReference>
<keyword evidence="1" id="KW-0677">Repeat</keyword>
<dbReference type="InterPro" id="IPR053137">
    <property type="entry name" value="NLR-like"/>
</dbReference>
<keyword evidence="2" id="KW-0040">ANK repeat</keyword>
<evidence type="ECO:0000313" key="4">
    <source>
        <dbReference type="EMBL" id="EFQ30528.1"/>
    </source>
</evidence>
<dbReference type="PROSITE" id="PS50837">
    <property type="entry name" value="NACHT"/>
    <property type="match status" value="1"/>
</dbReference>
<accession>E3QI40</accession>
<dbReference type="SUPFAM" id="SSF53167">
    <property type="entry name" value="Purine and uridine phosphorylases"/>
    <property type="match status" value="1"/>
</dbReference>
<evidence type="ECO:0000256" key="2">
    <source>
        <dbReference type="PROSITE-ProRule" id="PRU00023"/>
    </source>
</evidence>
<dbReference type="InterPro" id="IPR007111">
    <property type="entry name" value="NACHT_NTPase"/>
</dbReference>
<proteinExistence type="predicted"/>
<dbReference type="GO" id="GO:0003824">
    <property type="term" value="F:catalytic activity"/>
    <property type="evidence" value="ECO:0007669"/>
    <property type="project" value="InterPro"/>
</dbReference>
<dbReference type="STRING" id="645133.E3QI40"/>
<feature type="repeat" description="ANK" evidence="2">
    <location>
        <begin position="1201"/>
        <end position="1234"/>
    </location>
</feature>
<dbReference type="InterPro" id="IPR035994">
    <property type="entry name" value="Nucleoside_phosphorylase_sf"/>
</dbReference>
<dbReference type="Pfam" id="PF24883">
    <property type="entry name" value="NPHP3_N"/>
    <property type="match status" value="1"/>
</dbReference>
<dbReference type="Pfam" id="PF22939">
    <property type="entry name" value="WHD_GPIID"/>
    <property type="match status" value="1"/>
</dbReference>
<gene>
    <name evidence="4" type="ORF">GLRG_05672</name>
</gene>